<organism evidence="3 4">
    <name type="scientific">Methylacidiphilum kamchatkense Kam1</name>
    <dbReference type="NCBI Taxonomy" id="1202785"/>
    <lineage>
        <taxon>Bacteria</taxon>
        <taxon>Pseudomonadati</taxon>
        <taxon>Verrucomicrobiota</taxon>
        <taxon>Methylacidiphilae</taxon>
        <taxon>Methylacidiphilales</taxon>
        <taxon>Methylacidiphilaceae</taxon>
        <taxon>Methylacidiphilum (ex Ratnadevi et al. 2023)</taxon>
    </lineage>
</organism>
<feature type="domain" description="Phosphoribosyltransferase" evidence="2">
    <location>
        <begin position="132"/>
        <end position="230"/>
    </location>
</feature>
<keyword evidence="4" id="KW-1185">Reference proteome</keyword>
<comment type="caution">
    <text evidence="3">The sequence shown here is derived from an EMBL/GenBank/DDBJ whole genome shotgun (WGS) entry which is preliminary data.</text>
</comment>
<name>A0ABR4ZX64_9BACT</name>
<dbReference type="PANTHER" id="PTHR47505:SF1">
    <property type="entry name" value="DNA UTILIZATION PROTEIN YHGH"/>
    <property type="match status" value="1"/>
</dbReference>
<dbReference type="Pfam" id="PF00156">
    <property type="entry name" value="Pribosyltran"/>
    <property type="match status" value="1"/>
</dbReference>
<dbReference type="InterPro" id="IPR029057">
    <property type="entry name" value="PRTase-like"/>
</dbReference>
<dbReference type="InterPro" id="IPR000836">
    <property type="entry name" value="PRTase_dom"/>
</dbReference>
<sequence length="232" mass="26950">MDLLQKILWEIQREAQCFLSLIYPPPKLPNMPIYPLDPPFCYHCCQPFPKELPNFKNCKICSAQPRSFLFARAGFVFSGLVQEVIQRVKYRNEYYLIGILEEWLEKGYKKYIGGWRCHGVVPVPLHPKKFRKRGFNLAEELAISLCRRQQLEYLPALKRVKFSQQQTGLSFLEKCTITRDSFRLKRGFDLLAKNLLIIDDIMFTGATVEACAEVLKKEGRAKEIAVLTVARN</sequence>
<evidence type="ECO:0000256" key="1">
    <source>
        <dbReference type="ARBA" id="ARBA00008007"/>
    </source>
</evidence>
<evidence type="ECO:0000259" key="2">
    <source>
        <dbReference type="Pfam" id="PF00156"/>
    </source>
</evidence>
<comment type="similarity">
    <text evidence="1">Belongs to the ComF/GntX family.</text>
</comment>
<dbReference type="InterPro" id="IPR051910">
    <property type="entry name" value="ComF/GntX_DNA_util-trans"/>
</dbReference>
<dbReference type="CDD" id="cd06223">
    <property type="entry name" value="PRTases_typeI"/>
    <property type="match status" value="1"/>
</dbReference>
<dbReference type="SUPFAM" id="SSF53271">
    <property type="entry name" value="PRTase-like"/>
    <property type="match status" value="1"/>
</dbReference>
<evidence type="ECO:0000313" key="3">
    <source>
        <dbReference type="EMBL" id="KIE58669.1"/>
    </source>
</evidence>
<reference evidence="3 4" key="1">
    <citation type="submission" date="2014-08" db="EMBL/GenBank/DDBJ databases">
        <title>Methylacidiphilum kamchatkense strain Kam1 draft genome sequence.</title>
        <authorList>
            <person name="Birkeland N.-K."/>
            <person name="Erikstad H.A."/>
        </authorList>
    </citation>
    <scope>NUCLEOTIDE SEQUENCE [LARGE SCALE GENOMIC DNA]</scope>
    <source>
        <strain evidence="3 4">Kam1</strain>
    </source>
</reference>
<dbReference type="Proteomes" id="UP000031594">
    <property type="component" value="Unassembled WGS sequence"/>
</dbReference>
<protein>
    <submittedName>
        <fullName evidence="3">Amidophosphoribosyltransferase</fullName>
    </submittedName>
</protein>
<dbReference type="Gene3D" id="3.40.50.2020">
    <property type="match status" value="1"/>
</dbReference>
<accession>A0ABR4ZX64</accession>
<gene>
    <name evidence="3" type="ORF">A946_04295</name>
</gene>
<proteinExistence type="inferred from homology"/>
<evidence type="ECO:0000313" key="4">
    <source>
        <dbReference type="Proteomes" id="UP000031594"/>
    </source>
</evidence>
<dbReference type="PANTHER" id="PTHR47505">
    <property type="entry name" value="DNA UTILIZATION PROTEIN YHGH"/>
    <property type="match status" value="1"/>
</dbReference>
<dbReference type="EMBL" id="JQNX01000003">
    <property type="protein sequence ID" value="KIE58669.1"/>
    <property type="molecule type" value="Genomic_DNA"/>
</dbReference>
<dbReference type="RefSeq" id="WP_039721141.1">
    <property type="nucleotide sequence ID" value="NZ_CP037899.1"/>
</dbReference>